<keyword evidence="4 10" id="KW-0699">rRNA-binding</keyword>
<dbReference type="Gene3D" id="3.90.470.10">
    <property type="entry name" value="Ribosomal protein L22/L17"/>
    <property type="match status" value="1"/>
</dbReference>
<name>A0ABY3PIP2_9CYAN</name>
<dbReference type="RefSeq" id="WP_011143910.1">
    <property type="nucleotide sequence ID" value="NZ_CP063845.1"/>
</dbReference>
<comment type="similarity">
    <text evidence="2 10 11">Belongs to the universal ribosomal protein uL22 family.</text>
</comment>
<evidence type="ECO:0000256" key="1">
    <source>
        <dbReference type="ARBA" id="ARBA00003478"/>
    </source>
</evidence>
<evidence type="ECO:0000256" key="4">
    <source>
        <dbReference type="ARBA" id="ARBA00022730"/>
    </source>
</evidence>
<dbReference type="InterPro" id="IPR047867">
    <property type="entry name" value="Ribosomal_uL22_bac/org-type"/>
</dbReference>
<dbReference type="InterPro" id="IPR036394">
    <property type="entry name" value="Ribosomal_uL22_sf"/>
</dbReference>
<comment type="function">
    <text evidence="10 13">This protein binds specifically to 23S rRNA; its binding is stimulated by other ribosomal proteins, e.g., L4, L17, and L20. It is important during the early stages of 50S assembly. It makes multiple contacts with different domains of the 23S rRNA in the assembled 50S subunit and ribosome.</text>
</comment>
<reference evidence="14 15" key="1">
    <citation type="journal article" date="2021" name="Genome Biol. Evol.">
        <title>Complete Genome Sequencing of a Novel Gloeobacter Species from a Waterfall Cave in Mexico.</title>
        <authorList>
            <person name="Saw J.H."/>
            <person name="Cardona T."/>
            <person name="Montejano G."/>
        </authorList>
    </citation>
    <scope>NUCLEOTIDE SEQUENCE [LARGE SCALE GENOMIC DNA]</scope>
    <source>
        <strain evidence="14">MG652769</strain>
    </source>
</reference>
<dbReference type="HAMAP" id="MF_01331_B">
    <property type="entry name" value="Ribosomal_uL22_B"/>
    <property type="match status" value="1"/>
</dbReference>
<protein>
    <recommendedName>
        <fullName evidence="9 10">Large ribosomal subunit protein uL22</fullName>
    </recommendedName>
</protein>
<evidence type="ECO:0000256" key="3">
    <source>
        <dbReference type="ARBA" id="ARBA00011838"/>
    </source>
</evidence>
<dbReference type="InterPro" id="IPR005727">
    <property type="entry name" value="Ribosomal_uL22_bac/chlpt-type"/>
</dbReference>
<keyword evidence="6 10" id="KW-0689">Ribosomal protein</keyword>
<evidence type="ECO:0000256" key="5">
    <source>
        <dbReference type="ARBA" id="ARBA00022884"/>
    </source>
</evidence>
<evidence type="ECO:0000256" key="7">
    <source>
        <dbReference type="ARBA" id="ARBA00023274"/>
    </source>
</evidence>
<organism evidence="14 15">
    <name type="scientific">Gloeobacter morelensis MG652769</name>
    <dbReference type="NCBI Taxonomy" id="2781736"/>
    <lineage>
        <taxon>Bacteria</taxon>
        <taxon>Bacillati</taxon>
        <taxon>Cyanobacteriota</taxon>
        <taxon>Cyanophyceae</taxon>
        <taxon>Gloeobacterales</taxon>
        <taxon>Gloeobacteraceae</taxon>
        <taxon>Gloeobacter</taxon>
        <taxon>Gloeobacter morelensis</taxon>
    </lineage>
</organism>
<dbReference type="PANTHER" id="PTHR13501:SF8">
    <property type="entry name" value="LARGE RIBOSOMAL SUBUNIT PROTEIN UL22M"/>
    <property type="match status" value="1"/>
</dbReference>
<keyword evidence="15" id="KW-1185">Reference proteome</keyword>
<evidence type="ECO:0000256" key="10">
    <source>
        <dbReference type="HAMAP-Rule" id="MF_01331"/>
    </source>
</evidence>
<accession>A0ABY3PIP2</accession>
<gene>
    <name evidence="10 14" type="primary">rplV</name>
    <name evidence="10" type="synonym">rpl22</name>
    <name evidence="14" type="ORF">ISF26_17300</name>
</gene>
<evidence type="ECO:0000256" key="9">
    <source>
        <dbReference type="ARBA" id="ARBA00035207"/>
    </source>
</evidence>
<comment type="function">
    <text evidence="8">This protein binds specifically to 23S rRNA; its binding is stimulated by other ribosomal proteins, e.g. L4, L17, and L20. It is important during the early stages of 50S assembly. It makes multiple contacts with different domains of the 23S rRNA in the assembled 50S subunit and ribosome.</text>
</comment>
<dbReference type="GO" id="GO:0005840">
    <property type="term" value="C:ribosome"/>
    <property type="evidence" value="ECO:0007669"/>
    <property type="project" value="UniProtKB-KW"/>
</dbReference>
<evidence type="ECO:0000256" key="13">
    <source>
        <dbReference type="RuleBase" id="RU004008"/>
    </source>
</evidence>
<proteinExistence type="inferred from homology"/>
<dbReference type="EMBL" id="CP063845">
    <property type="protein sequence ID" value="UFP93532.1"/>
    <property type="molecule type" value="Genomic_DNA"/>
</dbReference>
<dbReference type="PANTHER" id="PTHR13501">
    <property type="entry name" value="CHLOROPLAST 50S RIBOSOMAL PROTEIN L22-RELATED"/>
    <property type="match status" value="1"/>
</dbReference>
<keyword evidence="5 10" id="KW-0694">RNA-binding</keyword>
<evidence type="ECO:0000313" key="15">
    <source>
        <dbReference type="Proteomes" id="UP001054846"/>
    </source>
</evidence>
<comment type="subunit">
    <text evidence="3 10 12">Part of the 50S ribosomal subunit.</text>
</comment>
<evidence type="ECO:0000256" key="12">
    <source>
        <dbReference type="RuleBase" id="RU004006"/>
    </source>
</evidence>
<keyword evidence="7 10" id="KW-0687">Ribonucleoprotein</keyword>
<dbReference type="NCBIfam" id="TIGR01044">
    <property type="entry name" value="rplV_bact"/>
    <property type="match status" value="1"/>
</dbReference>
<dbReference type="InterPro" id="IPR001063">
    <property type="entry name" value="Ribosomal_uL22"/>
</dbReference>
<dbReference type="Pfam" id="PF00237">
    <property type="entry name" value="Ribosomal_L22"/>
    <property type="match status" value="1"/>
</dbReference>
<evidence type="ECO:0000256" key="11">
    <source>
        <dbReference type="RuleBase" id="RU004005"/>
    </source>
</evidence>
<evidence type="ECO:0000256" key="8">
    <source>
        <dbReference type="ARBA" id="ARBA00025084"/>
    </source>
</evidence>
<dbReference type="SUPFAM" id="SSF54843">
    <property type="entry name" value="Ribosomal protein L22"/>
    <property type="match status" value="1"/>
</dbReference>
<sequence length="116" mass="13000">MADEVKAVARFIRMSPFKVRRILDQIRGRSYQDALIILQFMPHAATEPIKKVLESAAANAEHNFSLDRRALVVSTAFADGGPVLKRFRAGDRGRARPVRKRTSHITVAVRSTSEVE</sequence>
<evidence type="ECO:0000313" key="14">
    <source>
        <dbReference type="EMBL" id="UFP93532.1"/>
    </source>
</evidence>
<evidence type="ECO:0000256" key="6">
    <source>
        <dbReference type="ARBA" id="ARBA00022980"/>
    </source>
</evidence>
<evidence type="ECO:0000256" key="2">
    <source>
        <dbReference type="ARBA" id="ARBA00009451"/>
    </source>
</evidence>
<comment type="function">
    <text evidence="1 10">The globular domain of the protein is located near the polypeptide exit tunnel on the outside of the subunit, while an extended beta-hairpin is found that lines the wall of the exit tunnel in the center of the 70S ribosome.</text>
</comment>
<dbReference type="CDD" id="cd00336">
    <property type="entry name" value="Ribosomal_L22"/>
    <property type="match status" value="1"/>
</dbReference>
<dbReference type="Proteomes" id="UP001054846">
    <property type="component" value="Chromosome"/>
</dbReference>